<sequence>MSLFGRFLKGKSESGATAEQPPQASKSSIPVVKGDFSRVTEAVKADLWQAIVQTEDIPAESAEFVYEVALRTAVSGNLYEMAEALKSLGIQKQRATDLCRWLPRRAKSLISRDERIKLGLTEAIWVYSGAPCMANPSDGESKSRDEAHRLANGQKFNIADGLALNGKNTWPGYEQDCKCSSKSVLPF</sequence>
<evidence type="ECO:0000313" key="3">
    <source>
        <dbReference type="Proteomes" id="UP000526003"/>
    </source>
</evidence>
<protein>
    <recommendedName>
        <fullName evidence="4">Phage head morphogenesis domain-containing protein</fullName>
    </recommendedName>
</protein>
<comment type="caution">
    <text evidence="2">The sequence shown here is derived from an EMBL/GenBank/DDBJ whole genome shotgun (WGS) entry which is preliminary data.</text>
</comment>
<dbReference type="RefSeq" id="WP_185818928.1">
    <property type="nucleotide sequence ID" value="NZ_JACMYG010000031.1"/>
</dbReference>
<evidence type="ECO:0008006" key="4">
    <source>
        <dbReference type="Google" id="ProtNLM"/>
    </source>
</evidence>
<organism evidence="2 3">
    <name type="scientific">Pseudomonas kielensis</name>
    <dbReference type="NCBI Taxonomy" id="2762577"/>
    <lineage>
        <taxon>Bacteria</taxon>
        <taxon>Pseudomonadati</taxon>
        <taxon>Pseudomonadota</taxon>
        <taxon>Gammaproteobacteria</taxon>
        <taxon>Pseudomonadales</taxon>
        <taxon>Pseudomonadaceae</taxon>
        <taxon>Pseudomonas</taxon>
    </lineage>
</organism>
<proteinExistence type="predicted"/>
<accession>A0A7X1L088</accession>
<name>A0A7X1L088_9PSED</name>
<keyword evidence="3" id="KW-1185">Reference proteome</keyword>
<evidence type="ECO:0000313" key="2">
    <source>
        <dbReference type="EMBL" id="MBC2692651.1"/>
    </source>
</evidence>
<gene>
    <name evidence="2" type="ORF">H7995_22955</name>
</gene>
<evidence type="ECO:0000256" key="1">
    <source>
        <dbReference type="SAM" id="MobiDB-lite"/>
    </source>
</evidence>
<dbReference type="EMBL" id="JACMYG010000031">
    <property type="protein sequence ID" value="MBC2692651.1"/>
    <property type="molecule type" value="Genomic_DNA"/>
</dbReference>
<dbReference type="AlphaFoldDB" id="A0A7X1L088"/>
<reference evidence="2 3" key="1">
    <citation type="submission" date="2020-08" db="EMBL/GenBank/DDBJ databases">
        <title>Pseudomonas sp. nov.</title>
        <authorList>
            <person name="Gieschler S."/>
            <person name="Fiedler G."/>
            <person name="Brinks E."/>
            <person name="Boehnlein C."/>
            <person name="Franz C.M.A.P."/>
            <person name="Kabisch J."/>
        </authorList>
    </citation>
    <scope>NUCLEOTIDE SEQUENCE [LARGE SCALE GENOMIC DNA]</scope>
    <source>
        <strain evidence="2 3">MBT-1</strain>
    </source>
</reference>
<dbReference type="Proteomes" id="UP000526003">
    <property type="component" value="Unassembled WGS sequence"/>
</dbReference>
<feature type="compositionally biased region" description="Polar residues" evidence="1">
    <location>
        <begin position="14"/>
        <end position="28"/>
    </location>
</feature>
<feature type="region of interest" description="Disordered" evidence="1">
    <location>
        <begin position="9"/>
        <end position="28"/>
    </location>
</feature>